<gene>
    <name evidence="4" type="ORF">B7H17_04390</name>
</gene>
<dbReference type="PANTHER" id="PTHR30543">
    <property type="entry name" value="CHROMATE REDUCTASE"/>
    <property type="match status" value="1"/>
</dbReference>
<name>A0A1X1A4Z6_PSEPU</name>
<comment type="cofactor">
    <cofactor evidence="1">
        <name>FMN</name>
        <dbReference type="ChEBI" id="CHEBI:58210"/>
    </cofactor>
</comment>
<dbReference type="RefSeq" id="WP_084854711.1">
    <property type="nucleotide sequence ID" value="NZ_JAOTEI010000090.1"/>
</dbReference>
<proteinExistence type="predicted"/>
<sequence length="186" mass="20093">MSQVYSVAVVVGSLRKESYNRKVARALGELAPSSLALKIVEIGDLPLYNEDVEAEGAPEAWTRFRDEIRRSDAVLFVTPEYNRSVPGGLKNAIDVGSRPYGQSAWSGKPAAVVSVSPGAIGGFGANHGVRQSLVFLDMPCMQMPEAYIGGAASLFDESGKLNDKTRPFLQAFIDKFAAWVKLNRAV</sequence>
<accession>A0A1X1A4Z6</accession>
<dbReference type="InterPro" id="IPR029039">
    <property type="entry name" value="Flavoprotein-like_sf"/>
</dbReference>
<dbReference type="Proteomes" id="UP000193675">
    <property type="component" value="Unassembled WGS sequence"/>
</dbReference>
<feature type="domain" description="NADPH-dependent FMN reductase-like" evidence="3">
    <location>
        <begin position="7"/>
        <end position="151"/>
    </location>
</feature>
<protein>
    <submittedName>
        <fullName evidence="4">ACP phosphodiesterase</fullName>
    </submittedName>
</protein>
<evidence type="ECO:0000313" key="5">
    <source>
        <dbReference type="Proteomes" id="UP000193675"/>
    </source>
</evidence>
<dbReference type="Gene3D" id="3.40.50.360">
    <property type="match status" value="1"/>
</dbReference>
<evidence type="ECO:0000256" key="1">
    <source>
        <dbReference type="ARBA" id="ARBA00001917"/>
    </source>
</evidence>
<keyword evidence="2" id="KW-0285">Flavoprotein</keyword>
<comment type="caution">
    <text evidence="4">The sequence shown here is derived from an EMBL/GenBank/DDBJ whole genome shotgun (WGS) entry which is preliminary data.</text>
</comment>
<dbReference type="InterPro" id="IPR005025">
    <property type="entry name" value="FMN_Rdtase-like_dom"/>
</dbReference>
<keyword evidence="2" id="KW-0288">FMN</keyword>
<dbReference type="GO" id="GO:0016655">
    <property type="term" value="F:oxidoreductase activity, acting on NAD(P)H, quinone or similar compound as acceptor"/>
    <property type="evidence" value="ECO:0007669"/>
    <property type="project" value="UniProtKB-ARBA"/>
</dbReference>
<dbReference type="GO" id="GO:0005829">
    <property type="term" value="C:cytosol"/>
    <property type="evidence" value="ECO:0007669"/>
    <property type="project" value="TreeGrafter"/>
</dbReference>
<organism evidence="4 5">
    <name type="scientific">Pseudomonas putida</name>
    <name type="common">Arthrobacter siderocapsulatus</name>
    <dbReference type="NCBI Taxonomy" id="303"/>
    <lineage>
        <taxon>Bacteria</taxon>
        <taxon>Pseudomonadati</taxon>
        <taxon>Pseudomonadota</taxon>
        <taxon>Gammaproteobacteria</taxon>
        <taxon>Pseudomonadales</taxon>
        <taxon>Pseudomonadaceae</taxon>
        <taxon>Pseudomonas</taxon>
    </lineage>
</organism>
<dbReference type="SUPFAM" id="SSF52218">
    <property type="entry name" value="Flavoproteins"/>
    <property type="match status" value="1"/>
</dbReference>
<dbReference type="OrthoDB" id="9812295at2"/>
<dbReference type="PANTHER" id="PTHR30543:SF21">
    <property type="entry name" value="NAD(P)H-DEPENDENT FMN REDUCTASE LOT6"/>
    <property type="match status" value="1"/>
</dbReference>
<reference evidence="4 5" key="1">
    <citation type="submission" date="2017-04" db="EMBL/GenBank/DDBJ databases">
        <title>Presence of VIM-2 positive Pseudomonas species in chickens and their surrounding environment.</title>
        <authorList>
            <person name="Zhang R."/>
        </authorList>
    </citation>
    <scope>NUCLEOTIDE SEQUENCE [LARGE SCALE GENOMIC DNA]</scope>
    <source>
        <strain evidence="4 5">DZ-C18</strain>
    </source>
</reference>
<dbReference type="InterPro" id="IPR050712">
    <property type="entry name" value="NAD(P)H-dep_reductase"/>
</dbReference>
<evidence type="ECO:0000259" key="3">
    <source>
        <dbReference type="Pfam" id="PF03358"/>
    </source>
</evidence>
<dbReference type="AlphaFoldDB" id="A0A1X1A4Z6"/>
<evidence type="ECO:0000256" key="2">
    <source>
        <dbReference type="ARBA" id="ARBA00022643"/>
    </source>
</evidence>
<dbReference type="GO" id="GO:0010181">
    <property type="term" value="F:FMN binding"/>
    <property type="evidence" value="ECO:0007669"/>
    <property type="project" value="TreeGrafter"/>
</dbReference>
<evidence type="ECO:0000313" key="4">
    <source>
        <dbReference type="EMBL" id="ORL66890.1"/>
    </source>
</evidence>
<dbReference type="Pfam" id="PF03358">
    <property type="entry name" value="FMN_red"/>
    <property type="match status" value="1"/>
</dbReference>
<dbReference type="EMBL" id="NBWC01000005">
    <property type="protein sequence ID" value="ORL66890.1"/>
    <property type="molecule type" value="Genomic_DNA"/>
</dbReference>